<sequence>MQTHIKDQINLHFIVFVWGFTAILGKFISIDALALVFNRTAITSVAIGLYLLFRRKSFKANSRDLLFMWLCGVLIAVHWITFFGAIKIANISITLAGISTGALWTALLNPLLTKSRIDWTELGLGLLVILGIVIVFYEEPSSASLERYNIGSFSFTNFQIGLIIALFSAMLSASFSILNKQLVSRYPRPIQVTFWELTFAFLSILIYQLFFGTNTLTSLWASSYSDLAFLAILALLCTAYPFIKSVELLKRMSPFSVMLAINLEPVYGILLAALFFGATESMNPQFYIGVVIILTTVIANGIIKARKRQNLS</sequence>
<dbReference type="PANTHER" id="PTHR22911:SF79">
    <property type="entry name" value="MOBA-LIKE NTP TRANSFERASE DOMAIN-CONTAINING PROTEIN"/>
    <property type="match status" value="1"/>
</dbReference>
<organism evidence="3">
    <name type="scientific">uncultured Flavobacteriia bacterium</name>
    <dbReference type="NCBI Taxonomy" id="212695"/>
    <lineage>
        <taxon>Bacteria</taxon>
        <taxon>Pseudomonadati</taxon>
        <taxon>Bacteroidota</taxon>
        <taxon>Flavobacteriia</taxon>
        <taxon>environmental samples</taxon>
    </lineage>
</organism>
<evidence type="ECO:0000313" key="3">
    <source>
        <dbReference type="EMBL" id="CBL80553.1"/>
    </source>
</evidence>
<dbReference type="AlphaFoldDB" id="F4MLJ2"/>
<feature type="transmembrane region" description="Helical" evidence="1">
    <location>
        <begin position="190"/>
        <end position="211"/>
    </location>
</feature>
<dbReference type="EMBL" id="FQ032803">
    <property type="protein sequence ID" value="CBL80553.1"/>
    <property type="molecule type" value="Genomic_DNA"/>
</dbReference>
<keyword evidence="1" id="KW-0812">Transmembrane</keyword>
<feature type="transmembrane region" description="Helical" evidence="1">
    <location>
        <begin position="91"/>
        <end position="112"/>
    </location>
</feature>
<feature type="transmembrane region" description="Helical" evidence="1">
    <location>
        <begin position="36"/>
        <end position="53"/>
    </location>
</feature>
<reference evidence="3" key="1">
    <citation type="submission" date="2010-04" db="EMBL/GenBank/DDBJ databases">
        <authorList>
            <person name="Genoscope - CEA"/>
        </authorList>
    </citation>
    <scope>NUCLEOTIDE SEQUENCE</scope>
</reference>
<keyword evidence="1" id="KW-1133">Transmembrane helix</keyword>
<feature type="domain" description="EamA" evidence="2">
    <location>
        <begin position="14"/>
        <end position="136"/>
    </location>
</feature>
<dbReference type="Pfam" id="PF00892">
    <property type="entry name" value="EamA"/>
    <property type="match status" value="2"/>
</dbReference>
<name>F4MLJ2_9BACT</name>
<feature type="transmembrane region" description="Helical" evidence="1">
    <location>
        <begin position="284"/>
        <end position="303"/>
    </location>
</feature>
<keyword evidence="1" id="KW-0472">Membrane</keyword>
<feature type="transmembrane region" description="Helical" evidence="1">
    <location>
        <begin position="12"/>
        <end position="30"/>
    </location>
</feature>
<reference evidence="3" key="2">
    <citation type="journal article" date="2012" name="Environ. Microbiol.">
        <title>Genomic content of uncultured Bacteroidetes from contrasting oceanic provinces in the North Atlantic Ocean.</title>
        <authorList>
            <person name="Gomez-Pereira P.R."/>
            <person name="Schuler M."/>
            <person name="Fuchs B.M."/>
            <person name="Bennke C."/>
            <person name="Teeling H."/>
            <person name="Waldmann J."/>
            <person name="Richter M."/>
            <person name="Barbe V."/>
            <person name="Bataille E."/>
            <person name="Glockner F.O."/>
            <person name="Amann R."/>
        </authorList>
    </citation>
    <scope>NUCLEOTIDE SEQUENCE</scope>
</reference>
<protein>
    <submittedName>
        <fullName evidence="3">Protein containing DUF6</fullName>
    </submittedName>
</protein>
<evidence type="ECO:0000259" key="2">
    <source>
        <dbReference type="Pfam" id="PF00892"/>
    </source>
</evidence>
<dbReference type="InterPro" id="IPR000620">
    <property type="entry name" value="EamA_dom"/>
</dbReference>
<feature type="transmembrane region" description="Helical" evidence="1">
    <location>
        <begin position="65"/>
        <end position="85"/>
    </location>
</feature>
<feature type="transmembrane region" description="Helical" evidence="1">
    <location>
        <begin position="255"/>
        <end position="278"/>
    </location>
</feature>
<evidence type="ECO:0000256" key="1">
    <source>
        <dbReference type="SAM" id="Phobius"/>
    </source>
</evidence>
<dbReference type="SUPFAM" id="SSF103481">
    <property type="entry name" value="Multidrug resistance efflux transporter EmrE"/>
    <property type="match status" value="2"/>
</dbReference>
<dbReference type="InterPro" id="IPR037185">
    <property type="entry name" value="EmrE-like"/>
</dbReference>
<feature type="transmembrane region" description="Helical" evidence="1">
    <location>
        <begin position="223"/>
        <end position="243"/>
    </location>
</feature>
<dbReference type="GO" id="GO:0016020">
    <property type="term" value="C:membrane"/>
    <property type="evidence" value="ECO:0007669"/>
    <property type="project" value="InterPro"/>
</dbReference>
<dbReference type="PANTHER" id="PTHR22911">
    <property type="entry name" value="ACYL-MALONYL CONDENSING ENZYME-RELATED"/>
    <property type="match status" value="1"/>
</dbReference>
<feature type="transmembrane region" description="Helical" evidence="1">
    <location>
        <begin position="119"/>
        <end position="137"/>
    </location>
</feature>
<gene>
    <name evidence="3" type="ORF">S3_979_0002</name>
</gene>
<feature type="transmembrane region" description="Helical" evidence="1">
    <location>
        <begin position="157"/>
        <end position="178"/>
    </location>
</feature>
<feature type="domain" description="EamA" evidence="2">
    <location>
        <begin position="160"/>
        <end position="298"/>
    </location>
</feature>
<accession>F4MLJ2</accession>
<proteinExistence type="predicted"/>